<evidence type="ECO:0000313" key="9">
    <source>
        <dbReference type="Proteomes" id="UP001058974"/>
    </source>
</evidence>
<gene>
    <name evidence="8" type="ORF">KIW84_072979</name>
</gene>
<evidence type="ECO:0000256" key="5">
    <source>
        <dbReference type="SAM" id="MobiDB-lite"/>
    </source>
</evidence>
<evidence type="ECO:0000256" key="1">
    <source>
        <dbReference type="ARBA" id="ARBA00022723"/>
    </source>
</evidence>
<keyword evidence="6" id="KW-0812">Transmembrane</keyword>
<sequence length="229" mass="26955">MSENQHSHVVVEESLQENEETRNEEKHEDEPGLHYFSYLNFVITVSFSYQLLSFDFVIDCLLFILLILFSSELNQRLSSEHEEYADKEEAGEEEEGEEEEEEEETEEEEEEEEGEEEEEEEEVEEYLMVDLSSLRKEIECPICLGIIRNTSTVMECMHRFCRDCIHKSIRLGNNECPVCRAHCPSRRSLRDDPTYDALIQVICPDIDKYEKEELALMKQELDQPNKKAP</sequence>
<evidence type="ECO:0000256" key="6">
    <source>
        <dbReference type="SAM" id="Phobius"/>
    </source>
</evidence>
<dbReference type="SUPFAM" id="SSF57850">
    <property type="entry name" value="RING/U-box"/>
    <property type="match status" value="1"/>
</dbReference>
<evidence type="ECO:0000313" key="8">
    <source>
        <dbReference type="EMBL" id="KAI5386656.1"/>
    </source>
</evidence>
<evidence type="ECO:0000256" key="3">
    <source>
        <dbReference type="ARBA" id="ARBA00022833"/>
    </source>
</evidence>
<keyword evidence="1" id="KW-0479">Metal-binding</keyword>
<dbReference type="GO" id="GO:0008270">
    <property type="term" value="F:zinc ion binding"/>
    <property type="evidence" value="ECO:0007669"/>
    <property type="project" value="UniProtKB-KW"/>
</dbReference>
<evidence type="ECO:0000259" key="7">
    <source>
        <dbReference type="PROSITE" id="PS50089"/>
    </source>
</evidence>
<dbReference type="InterPro" id="IPR044592">
    <property type="entry name" value="RING1A/B"/>
</dbReference>
<dbReference type="PROSITE" id="PS50089">
    <property type="entry name" value="ZF_RING_2"/>
    <property type="match status" value="1"/>
</dbReference>
<keyword evidence="6" id="KW-1133">Transmembrane helix</keyword>
<dbReference type="Gene3D" id="3.30.40.10">
    <property type="entry name" value="Zinc/RING finger domain, C3HC4 (zinc finger)"/>
    <property type="match status" value="1"/>
</dbReference>
<dbReference type="InterPro" id="IPR001841">
    <property type="entry name" value="Znf_RING"/>
</dbReference>
<proteinExistence type="predicted"/>
<dbReference type="SMART" id="SM00184">
    <property type="entry name" value="RING"/>
    <property type="match status" value="1"/>
</dbReference>
<protein>
    <recommendedName>
        <fullName evidence="7">RING-type domain-containing protein</fullName>
    </recommendedName>
</protein>
<dbReference type="EMBL" id="JAMSHJ010000007">
    <property type="protein sequence ID" value="KAI5386656.1"/>
    <property type="molecule type" value="Genomic_DNA"/>
</dbReference>
<reference evidence="8 9" key="1">
    <citation type="journal article" date="2022" name="Nat. Genet.">
        <title>Improved pea reference genome and pan-genome highlight genomic features and evolutionary characteristics.</title>
        <authorList>
            <person name="Yang T."/>
            <person name="Liu R."/>
            <person name="Luo Y."/>
            <person name="Hu S."/>
            <person name="Wang D."/>
            <person name="Wang C."/>
            <person name="Pandey M.K."/>
            <person name="Ge S."/>
            <person name="Xu Q."/>
            <person name="Li N."/>
            <person name="Li G."/>
            <person name="Huang Y."/>
            <person name="Saxena R.K."/>
            <person name="Ji Y."/>
            <person name="Li M."/>
            <person name="Yan X."/>
            <person name="He Y."/>
            <person name="Liu Y."/>
            <person name="Wang X."/>
            <person name="Xiang C."/>
            <person name="Varshney R.K."/>
            <person name="Ding H."/>
            <person name="Gao S."/>
            <person name="Zong X."/>
        </authorList>
    </citation>
    <scope>NUCLEOTIDE SEQUENCE [LARGE SCALE GENOMIC DNA]</scope>
    <source>
        <strain evidence="8 9">cv. Zhongwan 6</strain>
    </source>
</reference>
<feature type="compositionally biased region" description="Basic and acidic residues" evidence="5">
    <location>
        <begin position="19"/>
        <end position="29"/>
    </location>
</feature>
<accession>A0A9D4VPZ9</accession>
<comment type="caution">
    <text evidence="8">The sequence shown here is derived from an EMBL/GenBank/DDBJ whole genome shotgun (WGS) entry which is preliminary data.</text>
</comment>
<feature type="region of interest" description="Disordered" evidence="5">
    <location>
        <begin position="1"/>
        <end position="29"/>
    </location>
</feature>
<feature type="compositionally biased region" description="Acidic residues" evidence="5">
    <location>
        <begin position="89"/>
        <end position="125"/>
    </location>
</feature>
<dbReference type="Proteomes" id="UP001058974">
    <property type="component" value="Chromosome 7"/>
</dbReference>
<dbReference type="AlphaFoldDB" id="A0A9D4VPZ9"/>
<dbReference type="PANTHER" id="PTHR46537">
    <property type="entry name" value="OS11G0578200 PROTEIN"/>
    <property type="match status" value="1"/>
</dbReference>
<feature type="transmembrane region" description="Helical" evidence="6">
    <location>
        <begin position="47"/>
        <end position="69"/>
    </location>
</feature>
<dbReference type="Gramene" id="Psat07G0297900-T1">
    <property type="protein sequence ID" value="KAI5386656.1"/>
    <property type="gene ID" value="KIW84_072979"/>
</dbReference>
<dbReference type="InterPro" id="IPR017907">
    <property type="entry name" value="Znf_RING_CS"/>
</dbReference>
<dbReference type="PROSITE" id="PS00518">
    <property type="entry name" value="ZF_RING_1"/>
    <property type="match status" value="1"/>
</dbReference>
<dbReference type="Pfam" id="PF13923">
    <property type="entry name" value="zf-C3HC4_2"/>
    <property type="match status" value="1"/>
</dbReference>
<keyword evidence="9" id="KW-1185">Reference proteome</keyword>
<keyword evidence="6" id="KW-0472">Membrane</keyword>
<feature type="compositionally biased region" description="Basic and acidic residues" evidence="5">
    <location>
        <begin position="1"/>
        <end position="11"/>
    </location>
</feature>
<evidence type="ECO:0000256" key="2">
    <source>
        <dbReference type="ARBA" id="ARBA00022771"/>
    </source>
</evidence>
<feature type="region of interest" description="Disordered" evidence="5">
    <location>
        <begin position="80"/>
        <end position="125"/>
    </location>
</feature>
<dbReference type="InterPro" id="IPR013083">
    <property type="entry name" value="Znf_RING/FYVE/PHD"/>
</dbReference>
<keyword evidence="2 4" id="KW-0863">Zinc-finger</keyword>
<organism evidence="8 9">
    <name type="scientific">Pisum sativum</name>
    <name type="common">Garden pea</name>
    <name type="synonym">Lathyrus oleraceus</name>
    <dbReference type="NCBI Taxonomy" id="3888"/>
    <lineage>
        <taxon>Eukaryota</taxon>
        <taxon>Viridiplantae</taxon>
        <taxon>Streptophyta</taxon>
        <taxon>Embryophyta</taxon>
        <taxon>Tracheophyta</taxon>
        <taxon>Spermatophyta</taxon>
        <taxon>Magnoliopsida</taxon>
        <taxon>eudicotyledons</taxon>
        <taxon>Gunneridae</taxon>
        <taxon>Pentapetalae</taxon>
        <taxon>rosids</taxon>
        <taxon>fabids</taxon>
        <taxon>Fabales</taxon>
        <taxon>Fabaceae</taxon>
        <taxon>Papilionoideae</taxon>
        <taxon>50 kb inversion clade</taxon>
        <taxon>NPAAA clade</taxon>
        <taxon>Hologalegina</taxon>
        <taxon>IRL clade</taxon>
        <taxon>Fabeae</taxon>
        <taxon>Lathyrus</taxon>
    </lineage>
</organism>
<dbReference type="PANTHER" id="PTHR46537:SF1">
    <property type="entry name" value="E3 UBIQUITIN-PROTEIN LIGASE RING1B-RELATED"/>
    <property type="match status" value="1"/>
</dbReference>
<dbReference type="CDD" id="cd16531">
    <property type="entry name" value="RING-HC_RING1-like"/>
    <property type="match status" value="1"/>
</dbReference>
<evidence type="ECO:0000256" key="4">
    <source>
        <dbReference type="PROSITE-ProRule" id="PRU00175"/>
    </source>
</evidence>
<name>A0A9D4VPZ9_PEA</name>
<keyword evidence="3" id="KW-0862">Zinc</keyword>
<feature type="domain" description="RING-type" evidence="7">
    <location>
        <begin position="140"/>
        <end position="180"/>
    </location>
</feature>